<accession>A0A3A1P7G0</accession>
<reference evidence="15 16" key="1">
    <citation type="submission" date="2018-08" db="EMBL/GenBank/DDBJ databases">
        <title>Erythrobacter zhengii sp.nov., a bacterium isolated from deep-sea sediment.</title>
        <authorList>
            <person name="Fang C."/>
            <person name="Wu Y.-H."/>
            <person name="Sun C."/>
            <person name="Wang H."/>
            <person name="Cheng H."/>
            <person name="Meng F.-X."/>
            <person name="Wang C.-S."/>
            <person name="Xu X.-W."/>
        </authorList>
    </citation>
    <scope>NUCLEOTIDE SEQUENCE [LARGE SCALE GENOMIC DNA]</scope>
    <source>
        <strain evidence="15 16">CCTCC AB 2015396</strain>
    </source>
</reference>
<evidence type="ECO:0000256" key="9">
    <source>
        <dbReference type="ARBA" id="ARBA00023136"/>
    </source>
</evidence>
<evidence type="ECO:0000256" key="12">
    <source>
        <dbReference type="RuleBase" id="RU003357"/>
    </source>
</evidence>
<keyword evidence="3 11" id="KW-1134">Transmembrane beta strand</keyword>
<evidence type="ECO:0000256" key="7">
    <source>
        <dbReference type="ARBA" id="ARBA00023065"/>
    </source>
</evidence>
<dbReference type="InterPro" id="IPR012910">
    <property type="entry name" value="Plug_dom"/>
</dbReference>
<dbReference type="PROSITE" id="PS52016">
    <property type="entry name" value="TONB_DEPENDENT_REC_3"/>
    <property type="match status" value="1"/>
</dbReference>
<evidence type="ECO:0000256" key="3">
    <source>
        <dbReference type="ARBA" id="ARBA00022452"/>
    </source>
</evidence>
<evidence type="ECO:0000256" key="1">
    <source>
        <dbReference type="ARBA" id="ARBA00004571"/>
    </source>
</evidence>
<evidence type="ECO:0000256" key="6">
    <source>
        <dbReference type="ARBA" id="ARBA00023004"/>
    </source>
</evidence>
<keyword evidence="7" id="KW-0406">Ion transport</keyword>
<evidence type="ECO:0000259" key="13">
    <source>
        <dbReference type="Pfam" id="PF00593"/>
    </source>
</evidence>
<keyword evidence="4" id="KW-0410">Iron transport</keyword>
<comment type="caution">
    <text evidence="15">The sequence shown here is derived from an EMBL/GenBank/DDBJ whole genome shotgun (WGS) entry which is preliminary data.</text>
</comment>
<dbReference type="OrthoDB" id="127311at2"/>
<dbReference type="Proteomes" id="UP000265366">
    <property type="component" value="Unassembled WGS sequence"/>
</dbReference>
<dbReference type="Gene3D" id="2.40.170.20">
    <property type="entry name" value="TonB-dependent receptor, beta-barrel domain"/>
    <property type="match status" value="1"/>
</dbReference>
<dbReference type="RefSeq" id="WP_119592879.1">
    <property type="nucleotide sequence ID" value="NZ_QXFM01000095.1"/>
</dbReference>
<evidence type="ECO:0000256" key="10">
    <source>
        <dbReference type="ARBA" id="ARBA00023237"/>
    </source>
</evidence>
<dbReference type="Pfam" id="PF07715">
    <property type="entry name" value="Plug"/>
    <property type="match status" value="1"/>
</dbReference>
<dbReference type="AlphaFoldDB" id="A0A3A1P7G0"/>
<gene>
    <name evidence="15" type="ORF">D2V17_10240</name>
</gene>
<dbReference type="Pfam" id="PF00593">
    <property type="entry name" value="TonB_dep_Rec_b-barrel"/>
    <property type="match status" value="1"/>
</dbReference>
<evidence type="ECO:0000256" key="8">
    <source>
        <dbReference type="ARBA" id="ARBA00023077"/>
    </source>
</evidence>
<keyword evidence="2 11" id="KW-0813">Transport</keyword>
<dbReference type="PANTHER" id="PTHR32552">
    <property type="entry name" value="FERRICHROME IRON RECEPTOR-RELATED"/>
    <property type="match status" value="1"/>
</dbReference>
<dbReference type="InterPro" id="IPR036942">
    <property type="entry name" value="Beta-barrel_TonB_sf"/>
</dbReference>
<keyword evidence="15" id="KW-0675">Receptor</keyword>
<evidence type="ECO:0000313" key="15">
    <source>
        <dbReference type="EMBL" id="RIV85470.1"/>
    </source>
</evidence>
<keyword evidence="16" id="KW-1185">Reference proteome</keyword>
<organism evidence="15 16">
    <name type="scientific">Aurantiacibacter xanthus</name>
    <dbReference type="NCBI Taxonomy" id="1784712"/>
    <lineage>
        <taxon>Bacteria</taxon>
        <taxon>Pseudomonadati</taxon>
        <taxon>Pseudomonadota</taxon>
        <taxon>Alphaproteobacteria</taxon>
        <taxon>Sphingomonadales</taxon>
        <taxon>Erythrobacteraceae</taxon>
        <taxon>Aurantiacibacter</taxon>
    </lineage>
</organism>
<comment type="subcellular location">
    <subcellularLocation>
        <location evidence="1 11">Cell outer membrane</location>
        <topology evidence="1 11">Multi-pass membrane protein</topology>
    </subcellularLocation>
</comment>
<evidence type="ECO:0000256" key="2">
    <source>
        <dbReference type="ARBA" id="ARBA00022448"/>
    </source>
</evidence>
<proteinExistence type="inferred from homology"/>
<feature type="domain" description="TonB-dependent receptor-like beta-barrel" evidence="13">
    <location>
        <begin position="286"/>
        <end position="731"/>
    </location>
</feature>
<feature type="domain" description="TonB-dependent receptor plug" evidence="14">
    <location>
        <begin position="77"/>
        <end position="182"/>
    </location>
</feature>
<keyword evidence="8 12" id="KW-0798">TonB box</keyword>
<keyword evidence="5 11" id="KW-0812">Transmembrane</keyword>
<dbReference type="GO" id="GO:0009279">
    <property type="term" value="C:cell outer membrane"/>
    <property type="evidence" value="ECO:0007669"/>
    <property type="project" value="UniProtKB-SubCell"/>
</dbReference>
<dbReference type="InterPro" id="IPR039426">
    <property type="entry name" value="TonB-dep_rcpt-like"/>
</dbReference>
<dbReference type="GO" id="GO:0006826">
    <property type="term" value="P:iron ion transport"/>
    <property type="evidence" value="ECO:0007669"/>
    <property type="project" value="UniProtKB-KW"/>
</dbReference>
<comment type="similarity">
    <text evidence="11 12">Belongs to the TonB-dependent receptor family.</text>
</comment>
<evidence type="ECO:0000256" key="11">
    <source>
        <dbReference type="PROSITE-ProRule" id="PRU01360"/>
    </source>
</evidence>
<keyword evidence="9 11" id="KW-0472">Membrane</keyword>
<dbReference type="EMBL" id="QXFM01000095">
    <property type="protein sequence ID" value="RIV85470.1"/>
    <property type="molecule type" value="Genomic_DNA"/>
</dbReference>
<evidence type="ECO:0000256" key="4">
    <source>
        <dbReference type="ARBA" id="ARBA00022496"/>
    </source>
</evidence>
<protein>
    <submittedName>
        <fullName evidence="15">TonB-dependent receptor</fullName>
    </submittedName>
</protein>
<keyword evidence="6" id="KW-0408">Iron</keyword>
<dbReference type="InterPro" id="IPR000531">
    <property type="entry name" value="Beta-barrel_TonB"/>
</dbReference>
<name>A0A3A1P7G0_9SPHN</name>
<evidence type="ECO:0000256" key="5">
    <source>
        <dbReference type="ARBA" id="ARBA00022692"/>
    </source>
</evidence>
<sequence>MVEYNKVVAGKRRSLAGRTRKLLLSATMAAIVCPAAHVSAQEAGSAQQMPAGQGSSADAANPLGTIVVTAQRRNENLQDVPIAATVFGGAQLDSKAVDTVADLQFSAPSLSITDAGETQSVNIRGIGIAANSPNISNGVATYIDGLFQPPIVTGIPFYDIASIEVLRGPQGTLVGNNSTGGAIFINSANPTTRGIEGYAKAGLGNYGLYEGEGAINLPLTDTLAVRAAGTYRNRDSFYEDIGPFKNDAGKLEEIGARLGAMFETGGFSALLKLQWHEQDTGGYAFRPAPNTNFGSFAQGDIRTLSYDTDVSKVERAFLASLELRYEFAGGLTLRSLSGYQYKRNDFVSDADASQAPPAVGGGQVTDYFAGERQYSQEINLISPTAGAFDWIIGGYYQRNDIIVNIDNLAAPGTYVTPRNNRDIIGVFAQGNYELTDSLEFQLGARYSHYKASGTGTVVLGRGVPGFPPEGLVIADLTGQHDDSMMTGKAALNWTVADGHLIYAFAARGYKPGGFNCLPSPQCDRPEFAPETVMNYELGWKGALADRRINVQLSAFYNDFSNLQFDVIETATGTTGVRNVGSATIKGFEGQIQGRFGGFGFDAGFGYLDTELSSLTFVNARLLPPGQLGPQCAPGVASNPPTCFDYDPFIITTGGGDNLYSPEWTYNFGVEYEALISDRASITPRINYGYQGSRYNYLAYGPGDLLESRGLLSALVTLRIDDWTIEAYATNLTDKEYVVGRSGDNLFYGAPRQYGLRTSIRF</sequence>
<evidence type="ECO:0000259" key="14">
    <source>
        <dbReference type="Pfam" id="PF07715"/>
    </source>
</evidence>
<keyword evidence="10 11" id="KW-0998">Cell outer membrane</keyword>
<evidence type="ECO:0000313" key="16">
    <source>
        <dbReference type="Proteomes" id="UP000265366"/>
    </source>
</evidence>
<dbReference type="SUPFAM" id="SSF56935">
    <property type="entry name" value="Porins"/>
    <property type="match status" value="1"/>
</dbReference>
<dbReference type="PANTHER" id="PTHR32552:SF81">
    <property type="entry name" value="TONB-DEPENDENT OUTER MEMBRANE RECEPTOR"/>
    <property type="match status" value="1"/>
</dbReference>